<proteinExistence type="predicted"/>
<evidence type="ECO:0000313" key="3">
    <source>
        <dbReference type="Proteomes" id="UP000009226"/>
    </source>
</evidence>
<organism evidence="2 3">
    <name type="scientific">Desulfotomaculum nigrificans (strain DSM 14880 / VKM B-2319 / CO-1-SRB)</name>
    <name type="common">Desulfotomaculum carboxydivorans</name>
    <dbReference type="NCBI Taxonomy" id="868595"/>
    <lineage>
        <taxon>Bacteria</taxon>
        <taxon>Bacillati</taxon>
        <taxon>Bacillota</taxon>
        <taxon>Clostridia</taxon>
        <taxon>Eubacteriales</taxon>
        <taxon>Desulfotomaculaceae</taxon>
        <taxon>Desulfotomaculum</taxon>
    </lineage>
</organism>
<reference evidence="2" key="1">
    <citation type="submission" date="2011-05" db="EMBL/GenBank/DDBJ databases">
        <title>Complete sequence of Desulfotomaculum carboxydivorans CO-1-SRB.</title>
        <authorList>
            <consortium name="US DOE Joint Genome Institute"/>
            <person name="Lucas S."/>
            <person name="Han J."/>
            <person name="Lapidus A."/>
            <person name="Cheng J.-F."/>
            <person name="Goodwin L."/>
            <person name="Pitluck S."/>
            <person name="Peters L."/>
            <person name="Mikhailova N."/>
            <person name="Lu M."/>
            <person name="Han C."/>
            <person name="Tapia R."/>
            <person name="Land M."/>
            <person name="Hauser L."/>
            <person name="Kyrpides N."/>
            <person name="Ivanova N."/>
            <person name="Pagani I."/>
            <person name="Stams A."/>
            <person name="Plugge C."/>
            <person name="Muyzer G."/>
            <person name="Kuever J."/>
            <person name="Parshina S."/>
            <person name="Ivanova A."/>
            <person name="Nazina T."/>
            <person name="Woyke T."/>
        </authorList>
    </citation>
    <scope>NUCLEOTIDE SEQUENCE [LARGE SCALE GENOMIC DNA]</scope>
    <source>
        <strain evidence="2">CO-1-SRB</strain>
    </source>
</reference>
<sequence length="73" mass="8382">MLYKLLQEILENHRGKAVGVTLGLIFGWFAITYGLFKAIFVALCVGGGYIIGKGVDNSFNFREAFYRLFRDRW</sequence>
<dbReference type="Pfam" id="PF10031">
    <property type="entry name" value="DUF2273"/>
    <property type="match status" value="1"/>
</dbReference>
<keyword evidence="1" id="KW-0472">Membrane</keyword>
<dbReference type="AlphaFoldDB" id="F6B9Q6"/>
<dbReference type="KEGG" id="dca:Desca_2113"/>
<dbReference type="Proteomes" id="UP000009226">
    <property type="component" value="Chromosome"/>
</dbReference>
<dbReference type="InterPro" id="IPR018730">
    <property type="entry name" value="DUF2273"/>
</dbReference>
<keyword evidence="1" id="KW-1133">Transmembrane helix</keyword>
<accession>F6B9Q6</accession>
<evidence type="ECO:0000256" key="1">
    <source>
        <dbReference type="SAM" id="Phobius"/>
    </source>
</evidence>
<protein>
    <recommendedName>
        <fullName evidence="4">Small integral membrane protein</fullName>
    </recommendedName>
</protein>
<feature type="transmembrane region" description="Helical" evidence="1">
    <location>
        <begin position="20"/>
        <end position="52"/>
    </location>
</feature>
<dbReference type="eggNOG" id="COG5547">
    <property type="taxonomic scope" value="Bacteria"/>
</dbReference>
<dbReference type="EMBL" id="CP002736">
    <property type="protein sequence ID" value="AEF94952.1"/>
    <property type="molecule type" value="Genomic_DNA"/>
</dbReference>
<evidence type="ECO:0008006" key="4">
    <source>
        <dbReference type="Google" id="ProtNLM"/>
    </source>
</evidence>
<gene>
    <name evidence="2" type="ordered locus">Desca_2113</name>
</gene>
<dbReference type="RefSeq" id="WP_003543138.1">
    <property type="nucleotide sequence ID" value="NC_015565.1"/>
</dbReference>
<evidence type="ECO:0000313" key="2">
    <source>
        <dbReference type="EMBL" id="AEF94952.1"/>
    </source>
</evidence>
<keyword evidence="1" id="KW-0812">Transmembrane</keyword>
<name>F6B9Q6_DESCC</name>
<keyword evidence="3" id="KW-1185">Reference proteome</keyword>
<dbReference type="STRING" id="868595.Desca_2113"/>
<dbReference type="HOGENOM" id="CLU_192686_1_0_9"/>